<gene>
    <name evidence="2" type="ORF">ACFQFQ_14175</name>
</gene>
<dbReference type="EMBL" id="JBHSWG010000001">
    <property type="protein sequence ID" value="MFC6760375.1"/>
    <property type="molecule type" value="Genomic_DNA"/>
</dbReference>
<evidence type="ECO:0000313" key="3">
    <source>
        <dbReference type="Proteomes" id="UP001596353"/>
    </source>
</evidence>
<organism evidence="2 3">
    <name type="scientific">Sulfitobacter porphyrae</name>
    <dbReference type="NCBI Taxonomy" id="1246864"/>
    <lineage>
        <taxon>Bacteria</taxon>
        <taxon>Pseudomonadati</taxon>
        <taxon>Pseudomonadota</taxon>
        <taxon>Alphaproteobacteria</taxon>
        <taxon>Rhodobacterales</taxon>
        <taxon>Roseobacteraceae</taxon>
        <taxon>Sulfitobacter</taxon>
    </lineage>
</organism>
<dbReference type="InterPro" id="IPR041374">
    <property type="entry name" value="BaeRF_family12"/>
</dbReference>
<name>A0ABW2B3S2_9RHOB</name>
<dbReference type="Pfam" id="PF18856">
    <property type="entry name" value="baeRF_family12"/>
    <property type="match status" value="1"/>
</dbReference>
<protein>
    <submittedName>
        <fullName evidence="2">Host attachment family protein</fullName>
    </submittedName>
</protein>
<evidence type="ECO:0000256" key="1">
    <source>
        <dbReference type="SAM" id="MobiDB-lite"/>
    </source>
</evidence>
<feature type="region of interest" description="Disordered" evidence="1">
    <location>
        <begin position="39"/>
        <end position="68"/>
    </location>
</feature>
<accession>A0ABW2B3S2</accession>
<evidence type="ECO:0000313" key="2">
    <source>
        <dbReference type="EMBL" id="MFC6760375.1"/>
    </source>
</evidence>
<dbReference type="Proteomes" id="UP001596353">
    <property type="component" value="Unassembled WGS sequence"/>
</dbReference>
<comment type="caution">
    <text evidence="2">The sequence shown here is derived from an EMBL/GenBank/DDBJ whole genome shotgun (WGS) entry which is preliminary data.</text>
</comment>
<proteinExistence type="predicted"/>
<reference evidence="3" key="1">
    <citation type="journal article" date="2019" name="Int. J. Syst. Evol. Microbiol.">
        <title>The Global Catalogue of Microorganisms (GCM) 10K type strain sequencing project: providing services to taxonomists for standard genome sequencing and annotation.</title>
        <authorList>
            <consortium name="The Broad Institute Genomics Platform"/>
            <consortium name="The Broad Institute Genome Sequencing Center for Infectious Disease"/>
            <person name="Wu L."/>
            <person name="Ma J."/>
        </authorList>
    </citation>
    <scope>NUCLEOTIDE SEQUENCE [LARGE SCALE GENOMIC DNA]</scope>
    <source>
        <strain evidence="3">CCUG 66188</strain>
    </source>
</reference>
<keyword evidence="3" id="KW-1185">Reference proteome</keyword>
<sequence>MTKLTNGTWVLIADGEKALFLVNQTDGEDPFLEVFREEAQDNPPNREQAANRRGRFNDGPSVHRSAVQDTDWHQLAKDRFAGELAEILYRKAHQGAFDRIVLVAPPHTLGELRREIHKEVADRVVAEVPKTLTNHPVDQIETLIAREIAA</sequence>